<evidence type="ECO:0000256" key="1">
    <source>
        <dbReference type="SAM" id="MobiDB-lite"/>
    </source>
</evidence>
<evidence type="ECO:0000313" key="4">
    <source>
        <dbReference type="WBParaSite" id="HPBE_0002165601-mRNA-1"/>
    </source>
</evidence>
<dbReference type="WBParaSite" id="HPBE_0002165601-mRNA-1">
    <property type="protein sequence ID" value="HPBE_0002165601-mRNA-1"/>
    <property type="gene ID" value="HPBE_0002165601"/>
</dbReference>
<proteinExistence type="predicted"/>
<reference evidence="4" key="2">
    <citation type="submission" date="2019-09" db="UniProtKB">
        <authorList>
            <consortium name="WormBaseParasite"/>
        </authorList>
    </citation>
    <scope>IDENTIFICATION</scope>
</reference>
<name>A0A183GGP1_HELPZ</name>
<accession>A0A3P8FW38</accession>
<organism evidence="3 4">
    <name type="scientific">Heligmosomoides polygyrus</name>
    <name type="common">Parasitic roundworm</name>
    <dbReference type="NCBI Taxonomy" id="6339"/>
    <lineage>
        <taxon>Eukaryota</taxon>
        <taxon>Metazoa</taxon>
        <taxon>Ecdysozoa</taxon>
        <taxon>Nematoda</taxon>
        <taxon>Chromadorea</taxon>
        <taxon>Rhabditida</taxon>
        <taxon>Rhabditina</taxon>
        <taxon>Rhabditomorpha</taxon>
        <taxon>Strongyloidea</taxon>
        <taxon>Heligmosomidae</taxon>
        <taxon>Heligmosomoides</taxon>
    </lineage>
</organism>
<evidence type="ECO:0000313" key="2">
    <source>
        <dbReference type="EMBL" id="VDP27179.1"/>
    </source>
</evidence>
<protein>
    <submittedName>
        <fullName evidence="4">Histone acetyltransferase</fullName>
    </submittedName>
</protein>
<evidence type="ECO:0000313" key="3">
    <source>
        <dbReference type="Proteomes" id="UP000050761"/>
    </source>
</evidence>
<feature type="region of interest" description="Disordered" evidence="1">
    <location>
        <begin position="42"/>
        <end position="65"/>
    </location>
</feature>
<keyword evidence="3" id="KW-1185">Reference proteome</keyword>
<feature type="compositionally biased region" description="Acidic residues" evidence="1">
    <location>
        <begin position="42"/>
        <end position="62"/>
    </location>
</feature>
<dbReference type="AlphaFoldDB" id="A0A183GGP1"/>
<dbReference type="EMBL" id="UZAH01033213">
    <property type="protein sequence ID" value="VDP27179.1"/>
    <property type="molecule type" value="Genomic_DNA"/>
</dbReference>
<accession>A0A183GGP1</accession>
<sequence length="111" mass="12843">MTSCRTVLRDHKIRLLVESDDEDDEVVQDDVDVEDDILVLTTDDDDGSESEVVESEAEDEDKEAWKSDFQAPNRCNFETKIGFHEDMFDCGRPIGYYRLFFNDELLVEVLA</sequence>
<reference evidence="2 3" key="1">
    <citation type="submission" date="2018-11" db="EMBL/GenBank/DDBJ databases">
        <authorList>
            <consortium name="Pathogen Informatics"/>
        </authorList>
    </citation>
    <scope>NUCLEOTIDE SEQUENCE [LARGE SCALE GENOMIC DNA]</scope>
</reference>
<dbReference type="Proteomes" id="UP000050761">
    <property type="component" value="Unassembled WGS sequence"/>
</dbReference>
<gene>
    <name evidence="2" type="ORF">HPBE_LOCUS21655</name>
</gene>